<dbReference type="KEGG" id="tpal:117652698"/>
<evidence type="ECO:0000313" key="2">
    <source>
        <dbReference type="RefSeq" id="XP_034253682.1"/>
    </source>
</evidence>
<dbReference type="AlphaFoldDB" id="A0A6P9A6Y5"/>
<sequence length="136" mass="15058">MANNDVEVTSNPPRAAPPYVGLSFDTWDEAKKYLDRYAEENLFVWSVDSSNSIENENKKLAGRGISQEDWYDPKLKHKNVKLVCVFGGKKRIGSGSGARPMQSTIKADCPVFVHLIASKKSLKVVKAPLKSESQSS</sequence>
<proteinExistence type="predicted"/>
<dbReference type="PANTHER" id="PTHR31569">
    <property type="entry name" value="SWIM-TYPE DOMAIN-CONTAINING PROTEIN"/>
    <property type="match status" value="1"/>
</dbReference>
<dbReference type="InParanoid" id="A0A6P9A6Y5"/>
<organism evidence="2">
    <name type="scientific">Thrips palmi</name>
    <name type="common">Melon thrips</name>
    <dbReference type="NCBI Taxonomy" id="161013"/>
    <lineage>
        <taxon>Eukaryota</taxon>
        <taxon>Metazoa</taxon>
        <taxon>Ecdysozoa</taxon>
        <taxon>Arthropoda</taxon>
        <taxon>Hexapoda</taxon>
        <taxon>Insecta</taxon>
        <taxon>Pterygota</taxon>
        <taxon>Neoptera</taxon>
        <taxon>Paraneoptera</taxon>
        <taxon>Thysanoptera</taxon>
        <taxon>Terebrantia</taxon>
        <taxon>Thripoidea</taxon>
        <taxon>Thripidae</taxon>
        <taxon>Thrips</taxon>
    </lineage>
</organism>
<evidence type="ECO:0000313" key="1">
    <source>
        <dbReference type="Proteomes" id="UP000515158"/>
    </source>
</evidence>
<dbReference type="Proteomes" id="UP000515158">
    <property type="component" value="Unplaced"/>
</dbReference>
<dbReference type="RefSeq" id="XP_034253682.1">
    <property type="nucleotide sequence ID" value="XM_034397791.1"/>
</dbReference>
<gene>
    <name evidence="2" type="primary">LOC117652698</name>
</gene>
<name>A0A6P9A6Y5_THRPL</name>
<dbReference type="PANTHER" id="PTHR31569:SF4">
    <property type="entry name" value="SWIM-TYPE DOMAIN-CONTAINING PROTEIN"/>
    <property type="match status" value="1"/>
</dbReference>
<protein>
    <submittedName>
        <fullName evidence="2">Uncharacterized protein LOC117652698</fullName>
    </submittedName>
</protein>
<dbReference type="InterPro" id="IPR052579">
    <property type="entry name" value="Zinc_finger_SWIM"/>
</dbReference>
<reference evidence="2" key="1">
    <citation type="submission" date="2025-08" db="UniProtKB">
        <authorList>
            <consortium name="RefSeq"/>
        </authorList>
    </citation>
    <scope>IDENTIFICATION</scope>
    <source>
        <tissue evidence="2">Total insect</tissue>
    </source>
</reference>
<accession>A0A6P9A6Y5</accession>
<dbReference type="GeneID" id="117652698"/>
<keyword evidence="1" id="KW-1185">Reference proteome</keyword>